<gene>
    <name evidence="1" type="ORF">L6452_17245</name>
</gene>
<protein>
    <submittedName>
        <fullName evidence="1">Uncharacterized protein</fullName>
    </submittedName>
</protein>
<evidence type="ECO:0000313" key="1">
    <source>
        <dbReference type="EMBL" id="KAI3728607.1"/>
    </source>
</evidence>
<dbReference type="Proteomes" id="UP001055879">
    <property type="component" value="Linkage Group LG05"/>
</dbReference>
<accession>A0ACB9C360</accession>
<reference evidence="2" key="1">
    <citation type="journal article" date="2022" name="Mol. Ecol. Resour.">
        <title>The genomes of chicory, endive, great burdock and yacon provide insights into Asteraceae palaeo-polyploidization history and plant inulin production.</title>
        <authorList>
            <person name="Fan W."/>
            <person name="Wang S."/>
            <person name="Wang H."/>
            <person name="Wang A."/>
            <person name="Jiang F."/>
            <person name="Liu H."/>
            <person name="Zhao H."/>
            <person name="Xu D."/>
            <person name="Zhang Y."/>
        </authorList>
    </citation>
    <scope>NUCLEOTIDE SEQUENCE [LARGE SCALE GENOMIC DNA]</scope>
    <source>
        <strain evidence="2">cv. Niubang</strain>
    </source>
</reference>
<sequence>MGGLSQESCKLSSLDINTSGGAKSIIGCCSSYKCLVSHFVFGAVINATNFHFLQNELAILEQKKADERVLKLAEDQKYLVFKHAKQEFLRIMILVFFFLISCQAFSRLVEKISSGGFLKHTLFNIAYN</sequence>
<comment type="caution">
    <text evidence="1">The sequence shown here is derived from an EMBL/GenBank/DDBJ whole genome shotgun (WGS) entry which is preliminary data.</text>
</comment>
<keyword evidence="2" id="KW-1185">Reference proteome</keyword>
<dbReference type="EMBL" id="CM042051">
    <property type="protein sequence ID" value="KAI3728607.1"/>
    <property type="molecule type" value="Genomic_DNA"/>
</dbReference>
<name>A0ACB9C360_ARCLA</name>
<evidence type="ECO:0000313" key="2">
    <source>
        <dbReference type="Proteomes" id="UP001055879"/>
    </source>
</evidence>
<proteinExistence type="predicted"/>
<reference evidence="1 2" key="2">
    <citation type="journal article" date="2022" name="Mol. Ecol. Resour.">
        <title>The genomes of chicory, endive, great burdock and yacon provide insights into Asteraceae paleo-polyploidization history and plant inulin production.</title>
        <authorList>
            <person name="Fan W."/>
            <person name="Wang S."/>
            <person name="Wang H."/>
            <person name="Wang A."/>
            <person name="Jiang F."/>
            <person name="Liu H."/>
            <person name="Zhao H."/>
            <person name="Xu D."/>
            <person name="Zhang Y."/>
        </authorList>
    </citation>
    <scope>NUCLEOTIDE SEQUENCE [LARGE SCALE GENOMIC DNA]</scope>
    <source>
        <strain evidence="2">cv. Niubang</strain>
    </source>
</reference>
<organism evidence="1 2">
    <name type="scientific">Arctium lappa</name>
    <name type="common">Greater burdock</name>
    <name type="synonym">Lappa major</name>
    <dbReference type="NCBI Taxonomy" id="4217"/>
    <lineage>
        <taxon>Eukaryota</taxon>
        <taxon>Viridiplantae</taxon>
        <taxon>Streptophyta</taxon>
        <taxon>Embryophyta</taxon>
        <taxon>Tracheophyta</taxon>
        <taxon>Spermatophyta</taxon>
        <taxon>Magnoliopsida</taxon>
        <taxon>eudicotyledons</taxon>
        <taxon>Gunneridae</taxon>
        <taxon>Pentapetalae</taxon>
        <taxon>asterids</taxon>
        <taxon>campanulids</taxon>
        <taxon>Asterales</taxon>
        <taxon>Asteraceae</taxon>
        <taxon>Carduoideae</taxon>
        <taxon>Cardueae</taxon>
        <taxon>Arctiinae</taxon>
        <taxon>Arctium</taxon>
    </lineage>
</organism>